<evidence type="ECO:0000256" key="3">
    <source>
        <dbReference type="ARBA" id="ARBA00023015"/>
    </source>
</evidence>
<evidence type="ECO:0000256" key="8">
    <source>
        <dbReference type="ARBA" id="ARBA00062701"/>
    </source>
</evidence>
<evidence type="ECO:0000256" key="9">
    <source>
        <dbReference type="ARBA" id="ARBA00070444"/>
    </source>
</evidence>
<dbReference type="FunFam" id="4.10.280.10:FF:000034">
    <property type="entry name" value="MAX network transcriptional repressor"/>
    <property type="match status" value="1"/>
</dbReference>
<feature type="compositionally biased region" description="Low complexity" evidence="12">
    <location>
        <begin position="256"/>
        <end position="269"/>
    </location>
</feature>
<feature type="region of interest" description="Disordered" evidence="12">
    <location>
        <begin position="124"/>
        <end position="166"/>
    </location>
</feature>
<dbReference type="AlphaFoldDB" id="A0AAJ7X831"/>
<dbReference type="InterPro" id="IPR011598">
    <property type="entry name" value="bHLH_dom"/>
</dbReference>
<feature type="region of interest" description="Disordered" evidence="12">
    <location>
        <begin position="93"/>
        <end position="112"/>
    </location>
</feature>
<dbReference type="SMART" id="SM00353">
    <property type="entry name" value="HLH"/>
    <property type="match status" value="1"/>
</dbReference>
<keyword evidence="11" id="KW-0175">Coiled coil</keyword>
<evidence type="ECO:0000256" key="12">
    <source>
        <dbReference type="SAM" id="MobiDB-lite"/>
    </source>
</evidence>
<accession>A0AAJ7X831</accession>
<dbReference type="GO" id="GO:0046983">
    <property type="term" value="F:protein dimerization activity"/>
    <property type="evidence" value="ECO:0007669"/>
    <property type="project" value="InterPro"/>
</dbReference>
<feature type="region of interest" description="Disordered" evidence="12">
    <location>
        <begin position="409"/>
        <end position="493"/>
    </location>
</feature>
<feature type="domain" description="BHLH" evidence="13">
    <location>
        <begin position="310"/>
        <end position="361"/>
    </location>
</feature>
<dbReference type="CDD" id="cd11402">
    <property type="entry name" value="bHLHzip_Mnt"/>
    <property type="match status" value="1"/>
</dbReference>
<dbReference type="Pfam" id="PF00010">
    <property type="entry name" value="HLH"/>
    <property type="match status" value="1"/>
</dbReference>
<dbReference type="SUPFAM" id="SSF47459">
    <property type="entry name" value="HLH, helix-loop-helix DNA-binding domain"/>
    <property type="match status" value="1"/>
</dbReference>
<keyword evidence="14" id="KW-1185">Reference proteome</keyword>
<feature type="compositionally biased region" description="Low complexity" evidence="12">
    <location>
        <begin position="982"/>
        <end position="1021"/>
    </location>
</feature>
<evidence type="ECO:0000256" key="1">
    <source>
        <dbReference type="ARBA" id="ARBA00004123"/>
    </source>
</evidence>
<dbReference type="GO" id="GO:0005634">
    <property type="term" value="C:nucleus"/>
    <property type="evidence" value="ECO:0007669"/>
    <property type="project" value="UniProtKB-SubCell"/>
</dbReference>
<dbReference type="InterPro" id="IPR036638">
    <property type="entry name" value="HLH_DNA-bd_sf"/>
</dbReference>
<keyword evidence="6" id="KW-0539">Nucleus</keyword>
<evidence type="ECO:0000256" key="4">
    <source>
        <dbReference type="ARBA" id="ARBA00023125"/>
    </source>
</evidence>
<feature type="region of interest" description="Disordered" evidence="12">
    <location>
        <begin position="238"/>
        <end position="281"/>
    </location>
</feature>
<feature type="compositionally biased region" description="Acidic residues" evidence="12">
    <location>
        <begin position="430"/>
        <end position="459"/>
    </location>
</feature>
<dbReference type="PROSITE" id="PS50888">
    <property type="entry name" value="BHLH"/>
    <property type="match status" value="1"/>
</dbReference>
<feature type="compositionally biased region" description="Low complexity" evidence="12">
    <location>
        <begin position="604"/>
        <end position="625"/>
    </location>
</feature>
<keyword evidence="4" id="KW-0238">DNA-binding</keyword>
<feature type="region of interest" description="Disordered" evidence="12">
    <location>
        <begin position="298"/>
        <end position="320"/>
    </location>
</feature>
<proteinExistence type="predicted"/>
<dbReference type="Proteomes" id="UP001318040">
    <property type="component" value="Chromosome 38"/>
</dbReference>
<evidence type="ECO:0000259" key="13">
    <source>
        <dbReference type="PROSITE" id="PS50888"/>
    </source>
</evidence>
<evidence type="ECO:0000313" key="15">
    <source>
        <dbReference type="RefSeq" id="XP_032823523.1"/>
    </source>
</evidence>
<dbReference type="GO" id="GO:0000981">
    <property type="term" value="F:DNA-binding transcription factor activity, RNA polymerase II-specific"/>
    <property type="evidence" value="ECO:0007669"/>
    <property type="project" value="TreeGrafter"/>
</dbReference>
<feature type="compositionally biased region" description="Pro residues" evidence="12">
    <location>
        <begin position="1022"/>
        <end position="1031"/>
    </location>
</feature>
<dbReference type="GO" id="GO:0000978">
    <property type="term" value="F:RNA polymerase II cis-regulatory region sequence-specific DNA binding"/>
    <property type="evidence" value="ECO:0007669"/>
    <property type="project" value="TreeGrafter"/>
</dbReference>
<evidence type="ECO:0000256" key="6">
    <source>
        <dbReference type="ARBA" id="ARBA00023242"/>
    </source>
</evidence>
<dbReference type="PANTHER" id="PTHR11969">
    <property type="entry name" value="MAX DIMERIZATION, MAD"/>
    <property type="match status" value="1"/>
</dbReference>
<feature type="compositionally biased region" description="Polar residues" evidence="12">
    <location>
        <begin position="468"/>
        <end position="493"/>
    </location>
</feature>
<feature type="region of interest" description="Disordered" evidence="12">
    <location>
        <begin position="982"/>
        <end position="1038"/>
    </location>
</feature>
<organism evidence="14 15">
    <name type="scientific">Petromyzon marinus</name>
    <name type="common">Sea lamprey</name>
    <dbReference type="NCBI Taxonomy" id="7757"/>
    <lineage>
        <taxon>Eukaryota</taxon>
        <taxon>Metazoa</taxon>
        <taxon>Chordata</taxon>
        <taxon>Craniata</taxon>
        <taxon>Vertebrata</taxon>
        <taxon>Cyclostomata</taxon>
        <taxon>Hyperoartia</taxon>
        <taxon>Petromyzontiformes</taxon>
        <taxon>Petromyzontidae</taxon>
        <taxon>Petromyzon</taxon>
    </lineage>
</organism>
<feature type="coiled-coil region" evidence="11">
    <location>
        <begin position="358"/>
        <end position="392"/>
    </location>
</feature>
<protein>
    <recommendedName>
        <fullName evidence="9">Max-binding protein MNT</fullName>
    </recommendedName>
    <alternativeName>
        <fullName evidence="10">Myc antagonist MNT</fullName>
    </alternativeName>
</protein>
<comment type="subunit">
    <text evidence="8">Efficient DNA binding requires dimerization with another bHLH protein. Binds DNA as a homodimer or a heterodimer with MAX.</text>
</comment>
<evidence type="ECO:0000256" key="10">
    <source>
        <dbReference type="ARBA" id="ARBA00083368"/>
    </source>
</evidence>
<gene>
    <name evidence="15" type="primary">MNT</name>
</gene>
<comment type="subcellular location">
    <subcellularLocation>
        <location evidence="1">Nucleus</location>
    </subcellularLocation>
</comment>
<evidence type="ECO:0000256" key="7">
    <source>
        <dbReference type="ARBA" id="ARBA00057176"/>
    </source>
</evidence>
<sequence>MNIDTLLEAARYVEWQDKQGSRADKLEISLERDVEGRLSNGDHTPHVYTLVLPTGALLPSAATPSSARQPTNGTCDAHTGERVHAVSAVTGATAPPSTLHHHGTPQGPGGAAVAAAAAAAAAAVPPPSASSTSDPSKLTPDYKRFAPTQPLLAGTNATPRSGLGGRAAQQQQQANVATAGGMMAVTVSPSQPPLAETPAPIPAPVNARFANPGRVLLHHHQNHQQQQPALLLPASTFKEPSLSAGSGSESPGRAFSQAAGPGSASPGQAGVTGQSAQPALLPPMAPSKVVQASPDELFPADQKRRPGGAGTREVHNKLEKSRRAHLKECFDALKKIIPSMEEKKTSNLTILRGALRYIQVLKRKEKEFEHEMERLAREKISSQQRLADLRNELGESLDSAHIESLLRQAMPRGPTPRPGHSNSRGATAATDDDEDDYAEDDDATSTASEGEENVDEELENSGPVLPSETPSWFQKTASSQNVPSQPLSQSAPMQPFSQNVKVQAFAQSAPWQALPHGAKGPAASQNATVQIFAQHTALQAFPQGAPVQAPSHEPPVQTSQNAALQALAQHATVQTLSPRTTVQVLSQLGSPIQVACHPAPPTAPSSATPRKSPQATSPQPAAAAAAAAAVRQVPAVGPGRHVGAPVSAAQHASVVQAVGGAAPPSSSQQPLRPPKLATVVGAPSQKQHAPTLQNHYHAVTVTPATARAVGPAPSHAPTLHQSVAQHVLTLPHALVHDKAGAATTLSLAAAAAVPQRAVASGQTSVIQAPLGHALHVLRPINPDVGGKPTLGGGTSLQAADIRAVSAAGPGSPAMSHAVSGSPKAAPLLIGQTGPLGHVTGAHILIGRPSAAVIHVAQPGVPQGVIGGVGPRGGPRLTRPRGAPPSAVTLEAAPKVPTLVHPLPAGAVATTHIISLPVLIGQGSGAAGQLAAASVLVGRPGSLVEPHVAPAVASALADARAATANAADAQAPAGDALPAVEQPEPAAATTAVETQRNVTPAGRAAPAPASAPAAVPVTVSAPSPAPSPAPPPRDAEAPK</sequence>
<dbReference type="KEGG" id="pmrn:116950135"/>
<evidence type="ECO:0000256" key="11">
    <source>
        <dbReference type="SAM" id="Coils"/>
    </source>
</evidence>
<evidence type="ECO:0000313" key="14">
    <source>
        <dbReference type="Proteomes" id="UP001318040"/>
    </source>
</evidence>
<reference evidence="15" key="1">
    <citation type="submission" date="2025-08" db="UniProtKB">
        <authorList>
            <consortium name="RefSeq"/>
        </authorList>
    </citation>
    <scope>IDENTIFICATION</scope>
    <source>
        <tissue evidence="15">Sperm</tissue>
    </source>
</reference>
<keyword evidence="2" id="KW-0678">Repressor</keyword>
<evidence type="ECO:0000256" key="2">
    <source>
        <dbReference type="ARBA" id="ARBA00022491"/>
    </source>
</evidence>
<dbReference type="PANTHER" id="PTHR11969:SF99">
    <property type="entry name" value="MAX-BINDING PROTEIN MNT"/>
    <property type="match status" value="1"/>
</dbReference>
<dbReference type="Gene3D" id="4.10.280.10">
    <property type="entry name" value="Helix-loop-helix DNA-binding domain"/>
    <property type="match status" value="1"/>
</dbReference>
<dbReference type="RefSeq" id="XP_032823523.1">
    <property type="nucleotide sequence ID" value="XM_032967632.1"/>
</dbReference>
<name>A0AAJ7X831_PETMA</name>
<keyword evidence="3" id="KW-0805">Transcription regulation</keyword>
<comment type="function">
    <text evidence="7">Binds DNA as a heterodimer with MAX and represses transcription. Binds to the canonical E box sequence 5'-CACGTG-3' and, with higher affinity, to 5'-CACGCG-3'.</text>
</comment>
<keyword evidence="5" id="KW-0804">Transcription</keyword>
<evidence type="ECO:0000256" key="5">
    <source>
        <dbReference type="ARBA" id="ARBA00023163"/>
    </source>
</evidence>
<feature type="region of interest" description="Disordered" evidence="12">
    <location>
        <begin position="593"/>
        <end position="625"/>
    </location>
</feature>